<comment type="caution">
    <text evidence="1">The sequence shown here is derived from an EMBL/GenBank/DDBJ whole genome shotgun (WGS) entry which is preliminary data.</text>
</comment>
<sequence length="101" mass="11464">MYMGDTGFVVLKDSIIIQKHTPSLSKQNKKVCDLREQLKKEDMLKEQGDKLILLMNQEFSSATAAGEFVTGGHYNGFDIWKKEESPEITLGQFLKSESSYN</sequence>
<accession>A0A0F9IYK9</accession>
<organism evidence="1">
    <name type="scientific">marine sediment metagenome</name>
    <dbReference type="NCBI Taxonomy" id="412755"/>
    <lineage>
        <taxon>unclassified sequences</taxon>
        <taxon>metagenomes</taxon>
        <taxon>ecological metagenomes</taxon>
    </lineage>
</organism>
<name>A0A0F9IYK9_9ZZZZ</name>
<protein>
    <submittedName>
        <fullName evidence="1">Uncharacterized protein</fullName>
    </submittedName>
</protein>
<dbReference type="EMBL" id="LAZR01011302">
    <property type="protein sequence ID" value="KKM62403.1"/>
    <property type="molecule type" value="Genomic_DNA"/>
</dbReference>
<proteinExistence type="predicted"/>
<gene>
    <name evidence="1" type="ORF">LCGC14_1522030</name>
</gene>
<dbReference type="AlphaFoldDB" id="A0A0F9IYK9"/>
<reference evidence="1" key="1">
    <citation type="journal article" date="2015" name="Nature">
        <title>Complex archaea that bridge the gap between prokaryotes and eukaryotes.</title>
        <authorList>
            <person name="Spang A."/>
            <person name="Saw J.H."/>
            <person name="Jorgensen S.L."/>
            <person name="Zaremba-Niedzwiedzka K."/>
            <person name="Martijn J."/>
            <person name="Lind A.E."/>
            <person name="van Eijk R."/>
            <person name="Schleper C."/>
            <person name="Guy L."/>
            <person name="Ettema T.J."/>
        </authorList>
    </citation>
    <scope>NUCLEOTIDE SEQUENCE</scope>
</reference>
<evidence type="ECO:0000313" key="1">
    <source>
        <dbReference type="EMBL" id="KKM62403.1"/>
    </source>
</evidence>